<gene>
    <name evidence="1" type="ORF">I601_3274</name>
</gene>
<dbReference type="KEGG" id="ndk:I601_3274"/>
<evidence type="ECO:0000313" key="2">
    <source>
        <dbReference type="Proteomes" id="UP000077868"/>
    </source>
</evidence>
<dbReference type="AlphaFoldDB" id="A0A1A9GQD1"/>
<dbReference type="STRING" id="1300347.I601_3274"/>
<evidence type="ECO:0000313" key="1">
    <source>
        <dbReference type="EMBL" id="ANH39681.1"/>
    </source>
</evidence>
<name>A0A1A9GQD1_9ACTN</name>
<reference evidence="1 2" key="1">
    <citation type="submission" date="2016-03" db="EMBL/GenBank/DDBJ databases">
        <title>Complete genome sequence of a soil Actinobacterium, Nocardioides dokdonensis FR1436.</title>
        <authorList>
            <person name="Kwon S.-K."/>
            <person name="Kim K."/>
            <person name="Kim J.F."/>
        </authorList>
    </citation>
    <scope>NUCLEOTIDE SEQUENCE [LARGE SCALE GENOMIC DNA]</scope>
    <source>
        <strain evidence="1 2">FR1436</strain>
    </source>
</reference>
<dbReference type="EMBL" id="CP015079">
    <property type="protein sequence ID" value="ANH39681.1"/>
    <property type="molecule type" value="Genomic_DNA"/>
</dbReference>
<protein>
    <recommendedName>
        <fullName evidence="3">Bacteriocin-protection, YdeI or OmpD-Associated</fullName>
    </recommendedName>
</protein>
<dbReference type="Pfam" id="PF13376">
    <property type="entry name" value="OmdA"/>
    <property type="match status" value="1"/>
</dbReference>
<keyword evidence="2" id="KW-1185">Reference proteome</keyword>
<dbReference type="Proteomes" id="UP000077868">
    <property type="component" value="Chromosome"/>
</dbReference>
<dbReference type="OrthoDB" id="9796999at2"/>
<evidence type="ECO:0008006" key="3">
    <source>
        <dbReference type="Google" id="ProtNLM"/>
    </source>
</evidence>
<proteinExistence type="predicted"/>
<dbReference type="PATRIC" id="fig|1300347.3.peg.3279"/>
<accession>A0A1A9GQD1</accession>
<organism evidence="1 2">
    <name type="scientific">Nocardioides dokdonensis FR1436</name>
    <dbReference type="NCBI Taxonomy" id="1300347"/>
    <lineage>
        <taxon>Bacteria</taxon>
        <taxon>Bacillati</taxon>
        <taxon>Actinomycetota</taxon>
        <taxon>Actinomycetes</taxon>
        <taxon>Propionibacteriales</taxon>
        <taxon>Nocardioidaceae</taxon>
        <taxon>Nocardioides</taxon>
    </lineage>
</organism>
<dbReference type="RefSeq" id="WP_068111981.1">
    <property type="nucleotide sequence ID" value="NZ_CP015079.1"/>
</dbReference>
<sequence length="204" mass="22828">MTPVPRSSSDHPATGKFDYPIYHAETRAQWRAWLEAHHDRAPGVWLCSWRNSTGRAACPYPEVVEEAICFGWIDSTAGRLDDDRGLQLLTPRRPRSTWTRLNRRRAAEMESAGLMTGAGRRAVDAARANGWWTILDPVEDLVEPGELAAALDDDPPARLAWDSFPPSARKAMLWWVVSAVKQETRESRIATIVVKAARGERAQG</sequence>